<comment type="similarity">
    <text evidence="1">Belongs to the glycosyl hydrolase 3 family.</text>
</comment>
<dbReference type="Pfam" id="PF14310">
    <property type="entry name" value="Fn3-like"/>
    <property type="match status" value="1"/>
</dbReference>
<dbReference type="PANTHER" id="PTHR42715:SF10">
    <property type="entry name" value="BETA-GLUCOSIDASE"/>
    <property type="match status" value="1"/>
</dbReference>
<dbReference type="InterPro" id="IPR013783">
    <property type="entry name" value="Ig-like_fold"/>
</dbReference>
<accession>A0ABP8U7R1</accession>
<organism evidence="5 6">
    <name type="scientific">Actinoallomurus vinaceus</name>
    <dbReference type="NCBI Taxonomy" id="1080074"/>
    <lineage>
        <taxon>Bacteria</taxon>
        <taxon>Bacillati</taxon>
        <taxon>Actinomycetota</taxon>
        <taxon>Actinomycetes</taxon>
        <taxon>Streptosporangiales</taxon>
        <taxon>Thermomonosporaceae</taxon>
        <taxon>Actinoallomurus</taxon>
    </lineage>
</organism>
<sequence>MRKTLFALATSALLLGVTAVPSRAAPARPWMDRSLSPQKRAELLVARMTLDEKVLEIHMLDVPDHPREVAGIERLGIPALKITNGPAGAGPGDSSTAQPATALPAALGMSASWDPQVAAAFGRVAGQEVADRGEGLIEAPGLNITRVPRNGRNFEYLGEDPYLAARMVVPEVRGIQAQGVIAEIKHYAANNQETDRKTINEVIDERALREIYLPAFEAAVTRGRAGAVMCAYPSVNGQFGCENTHQLKDVLRGEWGFDGFVQSDYTANHSTVASALAGLDLDMKHVNYGDATKAAVLGGQLDESVVDRMLVRRFAQMFRFGLFEHPRTPTPIPAQRDGAVARSIAEQSAVLLKNSGGRLPLRGVRSVAVIGPYAGAAHTGGGGSSAVTPLYTVSPVDGIKSKGVAVTYADGTDPAAAAALAKAADVAVVMVGNKDKEGGDRPNLSLPDGQDKLVSAVAAANPRTVVVLKTGGPVLMPWLDQVPAVLEAWYPGEEDGNAVADLLFGDADPSGKLPMTFPKAENETAANTPQQYPGVNGTATYSEGLDVGYRWYDAHGVTPRFPFGYGLSYTTFAVGHLSVSPQGRVATVDVTNTGTRAGADVVQLYLASPASAGEPPRRLAGFAKVTLRPGQTRHVTIGLDARSFSVWDTAAGRWTTVPGRYTLYAGDSSRDLPLHATVTVRGSR</sequence>
<dbReference type="Gene3D" id="2.60.40.10">
    <property type="entry name" value="Immunoglobulins"/>
    <property type="match status" value="1"/>
</dbReference>
<evidence type="ECO:0000256" key="3">
    <source>
        <dbReference type="SAM" id="SignalP"/>
    </source>
</evidence>
<dbReference type="Pfam" id="PF00933">
    <property type="entry name" value="Glyco_hydro_3"/>
    <property type="match status" value="1"/>
</dbReference>
<dbReference type="Proteomes" id="UP001501442">
    <property type="component" value="Unassembled WGS sequence"/>
</dbReference>
<reference evidence="6" key="1">
    <citation type="journal article" date="2019" name="Int. J. Syst. Evol. Microbiol.">
        <title>The Global Catalogue of Microorganisms (GCM) 10K type strain sequencing project: providing services to taxonomists for standard genome sequencing and annotation.</title>
        <authorList>
            <consortium name="The Broad Institute Genomics Platform"/>
            <consortium name="The Broad Institute Genome Sequencing Center for Infectious Disease"/>
            <person name="Wu L."/>
            <person name="Ma J."/>
        </authorList>
    </citation>
    <scope>NUCLEOTIDE SEQUENCE [LARGE SCALE GENOMIC DNA]</scope>
    <source>
        <strain evidence="6">JCM 17939</strain>
    </source>
</reference>
<dbReference type="EMBL" id="BAABHK010000002">
    <property type="protein sequence ID" value="GAA4623483.1"/>
    <property type="molecule type" value="Genomic_DNA"/>
</dbReference>
<evidence type="ECO:0000313" key="6">
    <source>
        <dbReference type="Proteomes" id="UP001501442"/>
    </source>
</evidence>
<dbReference type="PRINTS" id="PR00133">
    <property type="entry name" value="GLHYDRLASE3"/>
</dbReference>
<feature type="domain" description="Fibronectin type III-like" evidence="4">
    <location>
        <begin position="600"/>
        <end position="669"/>
    </location>
</feature>
<keyword evidence="6" id="KW-1185">Reference proteome</keyword>
<dbReference type="InterPro" id="IPR017853">
    <property type="entry name" value="GH"/>
</dbReference>
<dbReference type="InterPro" id="IPR002772">
    <property type="entry name" value="Glyco_hydro_3_C"/>
</dbReference>
<dbReference type="Gene3D" id="3.20.20.300">
    <property type="entry name" value="Glycoside hydrolase, family 3, N-terminal domain"/>
    <property type="match status" value="1"/>
</dbReference>
<keyword evidence="3" id="KW-0732">Signal</keyword>
<dbReference type="InterPro" id="IPR036962">
    <property type="entry name" value="Glyco_hydro_3_N_sf"/>
</dbReference>
<dbReference type="SMART" id="SM01217">
    <property type="entry name" value="Fn3_like"/>
    <property type="match status" value="1"/>
</dbReference>
<dbReference type="InterPro" id="IPR001764">
    <property type="entry name" value="Glyco_hydro_3_N"/>
</dbReference>
<dbReference type="InterPro" id="IPR026891">
    <property type="entry name" value="Fn3-like"/>
</dbReference>
<evidence type="ECO:0000313" key="5">
    <source>
        <dbReference type="EMBL" id="GAA4623483.1"/>
    </source>
</evidence>
<dbReference type="Pfam" id="PF01915">
    <property type="entry name" value="Glyco_hydro_3_C"/>
    <property type="match status" value="1"/>
</dbReference>
<evidence type="ECO:0000256" key="1">
    <source>
        <dbReference type="ARBA" id="ARBA00005336"/>
    </source>
</evidence>
<evidence type="ECO:0000259" key="4">
    <source>
        <dbReference type="SMART" id="SM01217"/>
    </source>
</evidence>
<dbReference type="RefSeq" id="WP_345430364.1">
    <property type="nucleotide sequence ID" value="NZ_BAABHK010000002.1"/>
</dbReference>
<dbReference type="SUPFAM" id="SSF52279">
    <property type="entry name" value="Beta-D-glucan exohydrolase, C-terminal domain"/>
    <property type="match status" value="1"/>
</dbReference>
<keyword evidence="2 5" id="KW-0378">Hydrolase</keyword>
<proteinExistence type="inferred from homology"/>
<feature type="signal peptide" evidence="3">
    <location>
        <begin position="1"/>
        <end position="24"/>
    </location>
</feature>
<dbReference type="InterPro" id="IPR036881">
    <property type="entry name" value="Glyco_hydro_3_C_sf"/>
</dbReference>
<dbReference type="Gene3D" id="3.40.50.1700">
    <property type="entry name" value="Glycoside hydrolase family 3 C-terminal domain"/>
    <property type="match status" value="1"/>
</dbReference>
<dbReference type="InterPro" id="IPR050288">
    <property type="entry name" value="Cellulose_deg_GH3"/>
</dbReference>
<name>A0ABP8U7R1_9ACTN</name>
<evidence type="ECO:0000256" key="2">
    <source>
        <dbReference type="ARBA" id="ARBA00022801"/>
    </source>
</evidence>
<dbReference type="SUPFAM" id="SSF51445">
    <property type="entry name" value="(Trans)glycosidases"/>
    <property type="match status" value="1"/>
</dbReference>
<protein>
    <submittedName>
        <fullName evidence="5">Glycoside hydrolase family 3 C-terminal domain-containing protein</fullName>
    </submittedName>
</protein>
<feature type="chain" id="PRO_5046258126" evidence="3">
    <location>
        <begin position="25"/>
        <end position="684"/>
    </location>
</feature>
<comment type="caution">
    <text evidence="5">The sequence shown here is derived from an EMBL/GenBank/DDBJ whole genome shotgun (WGS) entry which is preliminary data.</text>
</comment>
<gene>
    <name evidence="5" type="ORF">GCM10023196_019830</name>
</gene>
<dbReference type="GO" id="GO:0016787">
    <property type="term" value="F:hydrolase activity"/>
    <property type="evidence" value="ECO:0007669"/>
    <property type="project" value="UniProtKB-KW"/>
</dbReference>
<dbReference type="PANTHER" id="PTHR42715">
    <property type="entry name" value="BETA-GLUCOSIDASE"/>
    <property type="match status" value="1"/>
</dbReference>